<dbReference type="GO" id="GO:0003700">
    <property type="term" value="F:DNA-binding transcription factor activity"/>
    <property type="evidence" value="ECO:0007669"/>
    <property type="project" value="InterPro"/>
</dbReference>
<sequence>MIIKIGEFATCTDLSKDTIRYYEKMGLLHPEIKNKHREYNEEHIEIISAIRKLKQCGFSLQEIKMLFEWSQNTDENDELTEAEIQNVQQLKILFQNKYKQMIQRENEIKQIKQVLLQANHKMEQLLEKNKG</sequence>
<evidence type="ECO:0000256" key="2">
    <source>
        <dbReference type="ARBA" id="ARBA00023015"/>
    </source>
</evidence>
<name>A0A544UAS7_LYSSH</name>
<dbReference type="CDD" id="cd00592">
    <property type="entry name" value="HTH_MerR-like"/>
    <property type="match status" value="1"/>
</dbReference>
<gene>
    <name evidence="6" type="ORF">C7Y47_18300</name>
</gene>
<dbReference type="GO" id="GO:0003677">
    <property type="term" value="F:DNA binding"/>
    <property type="evidence" value="ECO:0007669"/>
    <property type="project" value="UniProtKB-KW"/>
</dbReference>
<accession>A0A544UAS7</accession>
<dbReference type="PANTHER" id="PTHR30204">
    <property type="entry name" value="REDOX-CYCLING DRUG-SENSING TRANSCRIPTIONAL ACTIVATOR SOXR"/>
    <property type="match status" value="1"/>
</dbReference>
<keyword evidence="3" id="KW-0238">DNA-binding</keyword>
<dbReference type="InterPro" id="IPR000551">
    <property type="entry name" value="MerR-type_HTH_dom"/>
</dbReference>
<dbReference type="PROSITE" id="PS50937">
    <property type="entry name" value="HTH_MERR_2"/>
    <property type="match status" value="1"/>
</dbReference>
<dbReference type="AlphaFoldDB" id="A0A544UAS7"/>
<dbReference type="SMART" id="SM00422">
    <property type="entry name" value="HTH_MERR"/>
    <property type="match status" value="1"/>
</dbReference>
<proteinExistence type="predicted"/>
<dbReference type="InterPro" id="IPR009061">
    <property type="entry name" value="DNA-bd_dom_put_sf"/>
</dbReference>
<evidence type="ECO:0000256" key="3">
    <source>
        <dbReference type="ARBA" id="ARBA00023125"/>
    </source>
</evidence>
<reference evidence="6 7" key="1">
    <citation type="submission" date="2018-03" db="EMBL/GenBank/DDBJ databases">
        <title>Aerobic endospore-forming bacteria genome sequencing and assembly.</title>
        <authorList>
            <person name="Cavalcante D.A."/>
            <person name="Driks A."/>
            <person name="Putonti C."/>
            <person name="De-Souza M.T."/>
        </authorList>
    </citation>
    <scope>NUCLEOTIDE SEQUENCE [LARGE SCALE GENOMIC DNA]</scope>
    <source>
        <strain evidence="6 7">SDF0037</strain>
    </source>
</reference>
<comment type="caution">
    <text evidence="6">The sequence shown here is derived from an EMBL/GenBank/DDBJ whole genome shotgun (WGS) entry which is preliminary data.</text>
</comment>
<dbReference type="OrthoDB" id="9791488at2"/>
<evidence type="ECO:0000256" key="1">
    <source>
        <dbReference type="ARBA" id="ARBA00022491"/>
    </source>
</evidence>
<evidence type="ECO:0000259" key="5">
    <source>
        <dbReference type="PROSITE" id="PS50937"/>
    </source>
</evidence>
<keyword evidence="1" id="KW-0678">Repressor</keyword>
<feature type="domain" description="HTH merR-type" evidence="5">
    <location>
        <begin position="1"/>
        <end position="69"/>
    </location>
</feature>
<organism evidence="6 7">
    <name type="scientific">Lysinibacillus sphaericus</name>
    <name type="common">Bacillus sphaericus</name>
    <dbReference type="NCBI Taxonomy" id="1421"/>
    <lineage>
        <taxon>Bacteria</taxon>
        <taxon>Bacillati</taxon>
        <taxon>Bacillota</taxon>
        <taxon>Bacilli</taxon>
        <taxon>Bacillales</taxon>
        <taxon>Bacillaceae</taxon>
        <taxon>Lysinibacillus</taxon>
    </lineage>
</organism>
<keyword evidence="4" id="KW-0804">Transcription</keyword>
<dbReference type="Pfam" id="PF13411">
    <property type="entry name" value="MerR_1"/>
    <property type="match status" value="1"/>
</dbReference>
<dbReference type="SUPFAM" id="SSF46955">
    <property type="entry name" value="Putative DNA-binding domain"/>
    <property type="match status" value="1"/>
</dbReference>
<evidence type="ECO:0000313" key="6">
    <source>
        <dbReference type="EMBL" id="TQR29299.1"/>
    </source>
</evidence>
<dbReference type="Proteomes" id="UP000317944">
    <property type="component" value="Unassembled WGS sequence"/>
</dbReference>
<dbReference type="Gene3D" id="1.10.1660.10">
    <property type="match status" value="1"/>
</dbReference>
<dbReference type="PROSITE" id="PS00552">
    <property type="entry name" value="HTH_MERR_1"/>
    <property type="match status" value="1"/>
</dbReference>
<dbReference type="RefSeq" id="WP_142510056.1">
    <property type="nucleotide sequence ID" value="NZ_SADV01000019.1"/>
</dbReference>
<protein>
    <submittedName>
        <fullName evidence="6">MerR family transcriptional regulator</fullName>
    </submittedName>
</protein>
<evidence type="ECO:0000256" key="4">
    <source>
        <dbReference type="ARBA" id="ARBA00023163"/>
    </source>
</evidence>
<dbReference type="InterPro" id="IPR047057">
    <property type="entry name" value="MerR_fam"/>
</dbReference>
<dbReference type="PANTHER" id="PTHR30204:SF69">
    <property type="entry name" value="MERR-FAMILY TRANSCRIPTIONAL REGULATOR"/>
    <property type="match status" value="1"/>
</dbReference>
<dbReference type="EMBL" id="SADV01000019">
    <property type="protein sequence ID" value="TQR29299.1"/>
    <property type="molecule type" value="Genomic_DNA"/>
</dbReference>
<keyword evidence="2" id="KW-0805">Transcription regulation</keyword>
<evidence type="ECO:0000313" key="7">
    <source>
        <dbReference type="Proteomes" id="UP000317944"/>
    </source>
</evidence>